<organism evidence="1 2">
    <name type="scientific">Caerostris extrusa</name>
    <name type="common">Bark spider</name>
    <name type="synonym">Caerostris bankana</name>
    <dbReference type="NCBI Taxonomy" id="172846"/>
    <lineage>
        <taxon>Eukaryota</taxon>
        <taxon>Metazoa</taxon>
        <taxon>Ecdysozoa</taxon>
        <taxon>Arthropoda</taxon>
        <taxon>Chelicerata</taxon>
        <taxon>Arachnida</taxon>
        <taxon>Araneae</taxon>
        <taxon>Araneomorphae</taxon>
        <taxon>Entelegynae</taxon>
        <taxon>Araneoidea</taxon>
        <taxon>Araneidae</taxon>
        <taxon>Caerostris</taxon>
    </lineage>
</organism>
<name>A0AAV4Y0U9_CAEEX</name>
<dbReference type="Proteomes" id="UP001054945">
    <property type="component" value="Unassembled WGS sequence"/>
</dbReference>
<sequence>MALGTIGFGVESGRWSRRSSGEFGIVELLGGFCGHSTSGESGMGGKTSPNSFGSIPIHCCVAILRNHLLGFLRRIRFRSIGGGL</sequence>
<gene>
    <name evidence="1" type="ORF">CEXT_570761</name>
</gene>
<evidence type="ECO:0000313" key="1">
    <source>
        <dbReference type="EMBL" id="GIZ00134.1"/>
    </source>
</evidence>
<accession>A0AAV4Y0U9</accession>
<protein>
    <submittedName>
        <fullName evidence="1">Uncharacterized protein</fullName>
    </submittedName>
</protein>
<evidence type="ECO:0000313" key="2">
    <source>
        <dbReference type="Proteomes" id="UP001054945"/>
    </source>
</evidence>
<keyword evidence="2" id="KW-1185">Reference proteome</keyword>
<proteinExistence type="predicted"/>
<comment type="caution">
    <text evidence="1">The sequence shown here is derived from an EMBL/GenBank/DDBJ whole genome shotgun (WGS) entry which is preliminary data.</text>
</comment>
<dbReference type="EMBL" id="BPLR01001123">
    <property type="protein sequence ID" value="GIZ00134.1"/>
    <property type="molecule type" value="Genomic_DNA"/>
</dbReference>
<dbReference type="AlphaFoldDB" id="A0AAV4Y0U9"/>
<reference evidence="1 2" key="1">
    <citation type="submission" date="2021-06" db="EMBL/GenBank/DDBJ databases">
        <title>Caerostris extrusa draft genome.</title>
        <authorList>
            <person name="Kono N."/>
            <person name="Arakawa K."/>
        </authorList>
    </citation>
    <scope>NUCLEOTIDE SEQUENCE [LARGE SCALE GENOMIC DNA]</scope>
</reference>